<keyword evidence="2" id="KW-1185">Reference proteome</keyword>
<protein>
    <submittedName>
        <fullName evidence="1">Uncharacterized protein</fullName>
    </submittedName>
</protein>
<reference evidence="1" key="2">
    <citation type="submission" date="2021-02" db="EMBL/GenBank/DDBJ databases">
        <authorList>
            <person name="Kimball J.A."/>
            <person name="Haas M.W."/>
            <person name="Macchietto M."/>
            <person name="Kono T."/>
            <person name="Duquette J."/>
            <person name="Shao M."/>
        </authorList>
    </citation>
    <scope>NUCLEOTIDE SEQUENCE</scope>
    <source>
        <tissue evidence="1">Fresh leaf tissue</tissue>
    </source>
</reference>
<dbReference type="EMBL" id="JAAALK010000285">
    <property type="protein sequence ID" value="KAG8065141.1"/>
    <property type="molecule type" value="Genomic_DNA"/>
</dbReference>
<organism evidence="1 2">
    <name type="scientific">Zizania palustris</name>
    <name type="common">Northern wild rice</name>
    <dbReference type="NCBI Taxonomy" id="103762"/>
    <lineage>
        <taxon>Eukaryota</taxon>
        <taxon>Viridiplantae</taxon>
        <taxon>Streptophyta</taxon>
        <taxon>Embryophyta</taxon>
        <taxon>Tracheophyta</taxon>
        <taxon>Spermatophyta</taxon>
        <taxon>Magnoliopsida</taxon>
        <taxon>Liliopsida</taxon>
        <taxon>Poales</taxon>
        <taxon>Poaceae</taxon>
        <taxon>BOP clade</taxon>
        <taxon>Oryzoideae</taxon>
        <taxon>Oryzeae</taxon>
        <taxon>Zizaniinae</taxon>
        <taxon>Zizania</taxon>
    </lineage>
</organism>
<sequence>MPNHILVMPPPHAHHAFAPPSHSCRTVIAYHNGSRPADVCRGCSEQQRHGVRAMRARRACGRRQQEAWWDANSRWPMEAG</sequence>
<comment type="caution">
    <text evidence="1">The sequence shown here is derived from an EMBL/GenBank/DDBJ whole genome shotgun (WGS) entry which is preliminary data.</text>
</comment>
<evidence type="ECO:0000313" key="2">
    <source>
        <dbReference type="Proteomes" id="UP000729402"/>
    </source>
</evidence>
<proteinExistence type="predicted"/>
<dbReference type="AlphaFoldDB" id="A0A8J5S156"/>
<accession>A0A8J5S156</accession>
<gene>
    <name evidence="1" type="ORF">GUJ93_ZPchr0004g39422</name>
</gene>
<reference evidence="1" key="1">
    <citation type="journal article" date="2021" name="bioRxiv">
        <title>Whole Genome Assembly and Annotation of Northern Wild Rice, Zizania palustris L., Supports a Whole Genome Duplication in the Zizania Genus.</title>
        <authorList>
            <person name="Haas M."/>
            <person name="Kono T."/>
            <person name="Macchietto M."/>
            <person name="Millas R."/>
            <person name="McGilp L."/>
            <person name="Shao M."/>
            <person name="Duquette J."/>
            <person name="Hirsch C.N."/>
            <person name="Kimball J."/>
        </authorList>
    </citation>
    <scope>NUCLEOTIDE SEQUENCE</scope>
    <source>
        <tissue evidence="1">Fresh leaf tissue</tissue>
    </source>
</reference>
<dbReference type="Proteomes" id="UP000729402">
    <property type="component" value="Unassembled WGS sequence"/>
</dbReference>
<evidence type="ECO:0000313" key="1">
    <source>
        <dbReference type="EMBL" id="KAG8065141.1"/>
    </source>
</evidence>
<name>A0A8J5S156_ZIZPA</name>